<dbReference type="Proteomes" id="UP000006671">
    <property type="component" value="Unassembled WGS sequence"/>
</dbReference>
<evidence type="ECO:0000313" key="4">
    <source>
        <dbReference type="Proteomes" id="UP000006671"/>
    </source>
</evidence>
<feature type="region of interest" description="Disordered" evidence="2">
    <location>
        <begin position="387"/>
        <end position="417"/>
    </location>
</feature>
<gene>
    <name evidence="3" type="ORF">NAEGRDRAFT_50074</name>
</gene>
<dbReference type="OrthoDB" id="10396143at2759"/>
<feature type="coiled-coil region" evidence="1">
    <location>
        <begin position="218"/>
        <end position="301"/>
    </location>
</feature>
<accession>D2VJK6</accession>
<dbReference type="EMBL" id="GG738876">
    <property type="protein sequence ID" value="EFC42963.1"/>
    <property type="molecule type" value="Genomic_DNA"/>
</dbReference>
<feature type="compositionally biased region" description="Polar residues" evidence="2">
    <location>
        <begin position="44"/>
        <end position="78"/>
    </location>
</feature>
<organism evidence="4">
    <name type="scientific">Naegleria gruberi</name>
    <name type="common">Amoeba</name>
    <dbReference type="NCBI Taxonomy" id="5762"/>
    <lineage>
        <taxon>Eukaryota</taxon>
        <taxon>Discoba</taxon>
        <taxon>Heterolobosea</taxon>
        <taxon>Tetramitia</taxon>
        <taxon>Eutetramitia</taxon>
        <taxon>Vahlkampfiidae</taxon>
        <taxon>Naegleria</taxon>
    </lineage>
</organism>
<dbReference type="RefSeq" id="XP_002675707.1">
    <property type="nucleotide sequence ID" value="XM_002675661.1"/>
</dbReference>
<dbReference type="AlphaFoldDB" id="D2VJK6"/>
<evidence type="ECO:0000313" key="3">
    <source>
        <dbReference type="EMBL" id="EFC42963.1"/>
    </source>
</evidence>
<dbReference type="VEuPathDB" id="AmoebaDB:NAEGRDRAFT_50074"/>
<feature type="compositionally biased region" description="Polar residues" evidence="2">
    <location>
        <begin position="18"/>
        <end position="34"/>
    </location>
</feature>
<proteinExistence type="predicted"/>
<keyword evidence="4" id="KW-1185">Reference proteome</keyword>
<name>D2VJK6_NAEGR</name>
<keyword evidence="1" id="KW-0175">Coiled coil</keyword>
<sequence>MYPPNENGTEYSGPFLTINDNGSSNTLHQLIENNNSKRKGLNQLDISSSTPSSRKGSILSGGNKSSPSSPLLTASQQHHPMRNSILEDTEIKKVITLSLQLTEEVKRQKNRVSEKELENQALERENQFLHDEMANIKEQVSALKAKKNQYKYERDTLKLELNNSREKLLHITKEKDLQKEESEPSESIGDKESSNRIALLKKAESSKKLILDNGWMASAELRNKYQTVCDNLDEMTEKIEKSDQQMKELTEQNKLLELKLANARENENALLNHVEYTEQLYYEARENVENLTDTVNKMKREYDRVVHGIGWRAPMEISDDSISSSNDSTPREYLDLEPADELLQVADGDETSQLRIENAKLRHDLEELQRILDQTREDLQILRIQSMESPRTPRVGTPRNTEKLVPQQPSPVSNTSSADVIDSKIFEEWNKLLSDKFEHNLEILKEQVVGYERKSFNNNLKNKQQSQSFLEDYFRLMLLSVKILLSKEPRYQNTVWYKIWCDVNSEEIYSAILNNQVPIEEWWLFLYTTIQTRLEYAKLEYEDEESGALAFDLS</sequence>
<dbReference type="KEGG" id="ngr:NAEGRDRAFT_50074"/>
<evidence type="ECO:0000256" key="1">
    <source>
        <dbReference type="SAM" id="Coils"/>
    </source>
</evidence>
<reference evidence="3 4" key="1">
    <citation type="journal article" date="2010" name="Cell">
        <title>The genome of Naegleria gruberi illuminates early eukaryotic versatility.</title>
        <authorList>
            <person name="Fritz-Laylin L.K."/>
            <person name="Prochnik S.E."/>
            <person name="Ginger M.L."/>
            <person name="Dacks J.B."/>
            <person name="Carpenter M.L."/>
            <person name="Field M.C."/>
            <person name="Kuo A."/>
            <person name="Paredez A."/>
            <person name="Chapman J."/>
            <person name="Pham J."/>
            <person name="Shu S."/>
            <person name="Neupane R."/>
            <person name="Cipriano M."/>
            <person name="Mancuso J."/>
            <person name="Tu H."/>
            <person name="Salamov A."/>
            <person name="Lindquist E."/>
            <person name="Shapiro H."/>
            <person name="Lucas S."/>
            <person name="Grigoriev I.V."/>
            <person name="Cande W.Z."/>
            <person name="Fulton C."/>
            <person name="Rokhsar D.S."/>
            <person name="Dawson S.C."/>
        </authorList>
    </citation>
    <scope>NUCLEOTIDE SEQUENCE [LARGE SCALE GENOMIC DNA]</scope>
    <source>
        <strain evidence="3 4">NEG-M</strain>
    </source>
</reference>
<feature type="compositionally biased region" description="Polar residues" evidence="2">
    <location>
        <begin position="1"/>
        <end position="10"/>
    </location>
</feature>
<dbReference type="InParanoid" id="D2VJK6"/>
<feature type="coiled-coil region" evidence="1">
    <location>
        <begin position="351"/>
        <end position="385"/>
    </location>
</feature>
<protein>
    <submittedName>
        <fullName evidence="3">Predicted protein</fullName>
    </submittedName>
</protein>
<feature type="region of interest" description="Disordered" evidence="2">
    <location>
        <begin position="1"/>
        <end position="85"/>
    </location>
</feature>
<dbReference type="OMA" id="EPRYQNT"/>
<feature type="coiled-coil region" evidence="1">
    <location>
        <begin position="98"/>
        <end position="167"/>
    </location>
</feature>
<evidence type="ECO:0000256" key="2">
    <source>
        <dbReference type="SAM" id="MobiDB-lite"/>
    </source>
</evidence>
<feature type="region of interest" description="Disordered" evidence="2">
    <location>
        <begin position="171"/>
        <end position="193"/>
    </location>
</feature>
<dbReference type="GeneID" id="8853790"/>